<dbReference type="Proteomes" id="UP000470520">
    <property type="component" value="Unassembled WGS sequence"/>
</dbReference>
<comment type="caution">
    <text evidence="1">The sequence shown here is derived from an EMBL/GenBank/DDBJ whole genome shotgun (WGS) entry which is preliminary data.</text>
</comment>
<proteinExistence type="predicted"/>
<name>A0A7K3QNT0_9ACTN</name>
<organism evidence="1 2">
    <name type="scientific">Streptomyces bauhiniae</name>
    <dbReference type="NCBI Taxonomy" id="2340725"/>
    <lineage>
        <taxon>Bacteria</taxon>
        <taxon>Bacillati</taxon>
        <taxon>Actinomycetota</taxon>
        <taxon>Actinomycetes</taxon>
        <taxon>Kitasatosporales</taxon>
        <taxon>Streptomycetaceae</taxon>
        <taxon>Streptomyces</taxon>
    </lineage>
</organism>
<sequence>MDGKWGTSASVALLGAAHSSAAWMVPWRYSSGNSTISQRPLAALYSGSPISYRWYRSVPKR</sequence>
<reference evidence="1 2" key="1">
    <citation type="submission" date="2020-01" db="EMBL/GenBank/DDBJ databases">
        <title>Insect and environment-associated Actinomycetes.</title>
        <authorList>
            <person name="Currrie C."/>
            <person name="Chevrette M."/>
            <person name="Carlson C."/>
            <person name="Stubbendieck R."/>
            <person name="Wendt-Pienkowski E."/>
        </authorList>
    </citation>
    <scope>NUCLEOTIDE SEQUENCE [LARGE SCALE GENOMIC DNA]</scope>
    <source>
        <strain evidence="1 2">SID7754</strain>
    </source>
</reference>
<dbReference type="AlphaFoldDB" id="A0A7K3QNT0"/>
<accession>A0A7K3QNT0</accession>
<dbReference type="EMBL" id="JAAGMR010000094">
    <property type="protein sequence ID" value="NEB91569.1"/>
    <property type="molecule type" value="Genomic_DNA"/>
</dbReference>
<evidence type="ECO:0000313" key="1">
    <source>
        <dbReference type="EMBL" id="NEB91569.1"/>
    </source>
</evidence>
<protein>
    <submittedName>
        <fullName evidence="1">Uncharacterized protein</fullName>
    </submittedName>
</protein>
<gene>
    <name evidence="1" type="ORF">G3I21_07520</name>
</gene>
<evidence type="ECO:0000313" key="2">
    <source>
        <dbReference type="Proteomes" id="UP000470520"/>
    </source>
</evidence>